<name>A0ABV9RED1_9PSEU</name>
<accession>A0ABV9RED1</accession>
<feature type="compositionally biased region" description="Low complexity" evidence="1">
    <location>
        <begin position="25"/>
        <end position="35"/>
    </location>
</feature>
<evidence type="ECO:0008006" key="4">
    <source>
        <dbReference type="Google" id="ProtNLM"/>
    </source>
</evidence>
<sequence length="172" mass="18156">MGQLAEEFAGGGVDDAHVVIDRATPATAYTARPKAGSGRPAPPVLGRRRVTAGEGAEADQALVERVRARLEQDGQMIRGTEKSARPVTMHRAAQLAVEELTGEGHPITWTTARTRPRAISDADDPRDVLIGRLAVILGVADGGHHPASFDAVLSAAQRATRARVSTSERTTP</sequence>
<proteinExistence type="predicted"/>
<dbReference type="EMBL" id="JBHSIM010000018">
    <property type="protein sequence ID" value="MFC4832561.1"/>
    <property type="molecule type" value="Genomic_DNA"/>
</dbReference>
<keyword evidence="3" id="KW-1185">Reference proteome</keyword>
<feature type="region of interest" description="Disordered" evidence="1">
    <location>
        <begin position="25"/>
        <end position="57"/>
    </location>
</feature>
<reference evidence="3" key="1">
    <citation type="journal article" date="2019" name="Int. J. Syst. Evol. Microbiol.">
        <title>The Global Catalogue of Microorganisms (GCM) 10K type strain sequencing project: providing services to taxonomists for standard genome sequencing and annotation.</title>
        <authorList>
            <consortium name="The Broad Institute Genomics Platform"/>
            <consortium name="The Broad Institute Genome Sequencing Center for Infectious Disease"/>
            <person name="Wu L."/>
            <person name="Ma J."/>
        </authorList>
    </citation>
    <scope>NUCLEOTIDE SEQUENCE [LARGE SCALE GENOMIC DNA]</scope>
    <source>
        <strain evidence="3">CCUG 50347</strain>
    </source>
</reference>
<evidence type="ECO:0000313" key="3">
    <source>
        <dbReference type="Proteomes" id="UP001595909"/>
    </source>
</evidence>
<evidence type="ECO:0000313" key="2">
    <source>
        <dbReference type="EMBL" id="MFC4832561.1"/>
    </source>
</evidence>
<protein>
    <recommendedName>
        <fullName evidence="4">DUF222 domain-containing protein</fullName>
    </recommendedName>
</protein>
<gene>
    <name evidence="2" type="ORF">ACFPEL_09075</name>
</gene>
<organism evidence="2 3">
    <name type="scientific">Actinomycetospora chibensis</name>
    <dbReference type="NCBI Taxonomy" id="663606"/>
    <lineage>
        <taxon>Bacteria</taxon>
        <taxon>Bacillati</taxon>
        <taxon>Actinomycetota</taxon>
        <taxon>Actinomycetes</taxon>
        <taxon>Pseudonocardiales</taxon>
        <taxon>Pseudonocardiaceae</taxon>
        <taxon>Actinomycetospora</taxon>
    </lineage>
</organism>
<comment type="caution">
    <text evidence="2">The sequence shown here is derived from an EMBL/GenBank/DDBJ whole genome shotgun (WGS) entry which is preliminary data.</text>
</comment>
<evidence type="ECO:0000256" key="1">
    <source>
        <dbReference type="SAM" id="MobiDB-lite"/>
    </source>
</evidence>
<dbReference type="RefSeq" id="WP_274187638.1">
    <property type="nucleotide sequence ID" value="NZ_BAABHN010000018.1"/>
</dbReference>
<dbReference type="Proteomes" id="UP001595909">
    <property type="component" value="Unassembled WGS sequence"/>
</dbReference>